<evidence type="ECO:0000313" key="4">
    <source>
        <dbReference type="EMBL" id="CAB4308321.1"/>
    </source>
</evidence>
<keyword evidence="2" id="KW-0677">Repeat</keyword>
<dbReference type="Gene3D" id="1.25.40.10">
    <property type="entry name" value="Tetratricopeptide repeat domain"/>
    <property type="match status" value="4"/>
</dbReference>
<dbReference type="PANTHER" id="PTHR47932">
    <property type="entry name" value="ATPASE EXPRESSION PROTEIN 3"/>
    <property type="match status" value="1"/>
</dbReference>
<dbReference type="GO" id="GO:0003729">
    <property type="term" value="F:mRNA binding"/>
    <property type="evidence" value="ECO:0007669"/>
    <property type="project" value="TreeGrafter"/>
</dbReference>
<evidence type="ECO:0008006" key="6">
    <source>
        <dbReference type="Google" id="ProtNLM"/>
    </source>
</evidence>
<evidence type="ECO:0000256" key="1">
    <source>
        <dbReference type="ARBA" id="ARBA00007626"/>
    </source>
</evidence>
<evidence type="ECO:0000256" key="3">
    <source>
        <dbReference type="PROSITE-ProRule" id="PRU00708"/>
    </source>
</evidence>
<dbReference type="NCBIfam" id="TIGR00756">
    <property type="entry name" value="PPR"/>
    <property type="match status" value="6"/>
</dbReference>
<dbReference type="Proteomes" id="UP000507245">
    <property type="component" value="Unassembled WGS sequence"/>
</dbReference>
<protein>
    <recommendedName>
        <fullName evidence="6">Pentacotripeptide-repeat region of PRORP domain-containing protein</fullName>
    </recommendedName>
</protein>
<feature type="repeat" description="PPR" evidence="3">
    <location>
        <begin position="199"/>
        <end position="233"/>
    </location>
</feature>
<reference evidence="5" key="1">
    <citation type="journal article" date="2020" name="Genome Biol.">
        <title>Gamete binning: chromosome-level and haplotype-resolved genome assembly enabled by high-throughput single-cell sequencing of gamete genomes.</title>
        <authorList>
            <person name="Campoy J.A."/>
            <person name="Sun H."/>
            <person name="Goel M."/>
            <person name="Jiao W.-B."/>
            <person name="Folz-Donahue K."/>
            <person name="Wang N."/>
            <person name="Rubio M."/>
            <person name="Liu C."/>
            <person name="Kukat C."/>
            <person name="Ruiz D."/>
            <person name="Huettel B."/>
            <person name="Schneeberger K."/>
        </authorList>
    </citation>
    <scope>NUCLEOTIDE SEQUENCE [LARGE SCALE GENOMIC DNA]</scope>
    <source>
        <strain evidence="5">cv. Rojo Pasion</strain>
    </source>
</reference>
<comment type="similarity">
    <text evidence="1">Belongs to the PPR family. P subfamily.</text>
</comment>
<dbReference type="PANTHER" id="PTHR47932:SF2">
    <property type="entry name" value="OS10G0484300 PROTEIN"/>
    <property type="match status" value="1"/>
</dbReference>
<sequence>MMTLSSISRFMSSSVGVKSHKFSILRFSSASDGEIIYNRLQENGGNIEKTLSSINVQLDSKCVSQVLQRCYPSQSQMGLRFFIWAGLHSSYRHSYFMYSKACELCEIKLNPSVIFDVLEAYRIEGRFVSLKAFKVVFNLCKEAKLADEALRVLRKIPDFGLRPDTTVYNVVIRLFCDKGDMNVAESLVKEMGLVDLLPDLITYMVMINGFCKVGRLDDACGLFKVMKGHGCLPNAVVYSALLDGFCRSEKMERALELLTEMEKKGGDCSPNVVTYTSVIQKLCDKGRSKEALVILDRMEACGCAPSRVTVSALIKSFCVEDQVEEAYKLIDRVVVGRSVTYSDCYSSLVVSLARVRKPEEAEKVLRMMLDSGVKPNSLACSIMLKKVCLEGRVIDGFCLFDELEKMECLSSIDSDTYSILLEGLCEQRHLVEAAKLARLMLKKEIKLKAPFVDSIAEILKKSGDEELVKHCHGSNHLVIPTRDYCFAPSLSDTCCAVDFIHDTNDMSHKTVEAEYTHPVSF</sequence>
<dbReference type="PROSITE" id="PS51375">
    <property type="entry name" value="PPR"/>
    <property type="match status" value="6"/>
</dbReference>
<proteinExistence type="inferred from homology"/>
<dbReference type="InterPro" id="IPR002885">
    <property type="entry name" value="PPR_rpt"/>
</dbReference>
<dbReference type="EMBL" id="CAEKKB010000004">
    <property type="protein sequence ID" value="CAB4308321.1"/>
    <property type="molecule type" value="Genomic_DNA"/>
</dbReference>
<gene>
    <name evidence="4" type="ORF">ORAREDHAP_LOCUS27649</name>
</gene>
<feature type="repeat" description="PPR" evidence="3">
    <location>
        <begin position="271"/>
        <end position="305"/>
    </location>
</feature>
<feature type="repeat" description="PPR" evidence="3">
    <location>
        <begin position="341"/>
        <end position="375"/>
    </location>
</feature>
<feature type="repeat" description="PPR" evidence="3">
    <location>
        <begin position="413"/>
        <end position="447"/>
    </location>
</feature>
<accession>A0A6J5X661</accession>
<dbReference type="OrthoDB" id="185373at2759"/>
<dbReference type="AlphaFoldDB" id="A0A6J5X661"/>
<dbReference type="Pfam" id="PF13041">
    <property type="entry name" value="PPR_2"/>
    <property type="match status" value="2"/>
</dbReference>
<evidence type="ECO:0000256" key="2">
    <source>
        <dbReference type="ARBA" id="ARBA00022737"/>
    </source>
</evidence>
<evidence type="ECO:0000313" key="5">
    <source>
        <dbReference type="Proteomes" id="UP000507245"/>
    </source>
</evidence>
<organism evidence="4 5">
    <name type="scientific">Prunus armeniaca</name>
    <name type="common">Apricot</name>
    <name type="synonym">Armeniaca vulgaris</name>
    <dbReference type="NCBI Taxonomy" id="36596"/>
    <lineage>
        <taxon>Eukaryota</taxon>
        <taxon>Viridiplantae</taxon>
        <taxon>Streptophyta</taxon>
        <taxon>Embryophyta</taxon>
        <taxon>Tracheophyta</taxon>
        <taxon>Spermatophyta</taxon>
        <taxon>Magnoliopsida</taxon>
        <taxon>eudicotyledons</taxon>
        <taxon>Gunneridae</taxon>
        <taxon>Pentapetalae</taxon>
        <taxon>rosids</taxon>
        <taxon>fabids</taxon>
        <taxon>Rosales</taxon>
        <taxon>Rosaceae</taxon>
        <taxon>Amygdaloideae</taxon>
        <taxon>Amygdaleae</taxon>
        <taxon>Prunus</taxon>
    </lineage>
</organism>
<dbReference type="Pfam" id="PF12854">
    <property type="entry name" value="PPR_1"/>
    <property type="match status" value="1"/>
</dbReference>
<name>A0A6J5X661_PRUAR</name>
<dbReference type="Pfam" id="PF01535">
    <property type="entry name" value="PPR"/>
    <property type="match status" value="2"/>
</dbReference>
<keyword evidence="5" id="KW-1185">Reference proteome</keyword>
<feature type="repeat" description="PPR" evidence="3">
    <location>
        <begin position="234"/>
        <end position="268"/>
    </location>
</feature>
<feature type="repeat" description="PPR" evidence="3">
    <location>
        <begin position="164"/>
        <end position="198"/>
    </location>
</feature>
<dbReference type="InterPro" id="IPR011990">
    <property type="entry name" value="TPR-like_helical_dom_sf"/>
</dbReference>